<reference evidence="2 3" key="1">
    <citation type="submission" date="2019-04" db="EMBL/GenBank/DDBJ databases">
        <authorList>
            <consortium name="DOE Joint Genome Institute"/>
            <person name="Mondo S."/>
            <person name="Kjaerbolling I."/>
            <person name="Vesth T."/>
            <person name="Frisvad J.C."/>
            <person name="Nybo J.L."/>
            <person name="Theobald S."/>
            <person name="Kildgaard S."/>
            <person name="Isbrandt T."/>
            <person name="Kuo A."/>
            <person name="Sato A."/>
            <person name="Lyhne E.K."/>
            <person name="Kogle M.E."/>
            <person name="Wiebenga A."/>
            <person name="Kun R.S."/>
            <person name="Lubbers R.J."/>
            <person name="Makela M.R."/>
            <person name="Barry K."/>
            <person name="Chovatia M."/>
            <person name="Clum A."/>
            <person name="Daum C."/>
            <person name="Haridas S."/>
            <person name="He G."/>
            <person name="LaButti K."/>
            <person name="Lipzen A."/>
            <person name="Riley R."/>
            <person name="Salamov A."/>
            <person name="Simmons B.A."/>
            <person name="Magnuson J.K."/>
            <person name="Henrissat B."/>
            <person name="Mortensen U.H."/>
            <person name="Larsen T.O."/>
            <person name="Devries R.P."/>
            <person name="Grigoriev I.V."/>
            <person name="Machida M."/>
            <person name="Baker S.E."/>
            <person name="Andersen M.R."/>
            <person name="Cantor M.N."/>
            <person name="Hua S.X."/>
        </authorList>
    </citation>
    <scope>NUCLEOTIDE SEQUENCE [LARGE SCALE GENOMIC DNA]</scope>
    <source>
        <strain evidence="2 3">CBS 117616</strain>
    </source>
</reference>
<keyword evidence="1" id="KW-1133">Transmembrane helix</keyword>
<sequence length="58" mass="7187">MRRTPRLQTLHWTRHYYSSTHSLYVQWRNSLVVIYYFKYFFPFVVLYGVRVLLICLPG</sequence>
<evidence type="ECO:0000313" key="3">
    <source>
        <dbReference type="Proteomes" id="UP000325395"/>
    </source>
</evidence>
<dbReference type="EMBL" id="ML735891">
    <property type="protein sequence ID" value="KAE8411126.1"/>
    <property type="molecule type" value="Genomic_DNA"/>
</dbReference>
<proteinExistence type="predicted"/>
<name>A0ABQ6W4W3_9EURO</name>
<gene>
    <name evidence="2" type="ORF">BDV36DRAFT_275726</name>
</gene>
<keyword evidence="1" id="KW-0812">Transmembrane</keyword>
<evidence type="ECO:0000313" key="2">
    <source>
        <dbReference type="EMBL" id="KAE8411126.1"/>
    </source>
</evidence>
<keyword evidence="1" id="KW-0472">Membrane</keyword>
<keyword evidence="3" id="KW-1185">Reference proteome</keyword>
<organism evidence="2 3">
    <name type="scientific">Aspergillus pseudocaelatus</name>
    <dbReference type="NCBI Taxonomy" id="1825620"/>
    <lineage>
        <taxon>Eukaryota</taxon>
        <taxon>Fungi</taxon>
        <taxon>Dikarya</taxon>
        <taxon>Ascomycota</taxon>
        <taxon>Pezizomycotina</taxon>
        <taxon>Eurotiomycetes</taxon>
        <taxon>Eurotiomycetidae</taxon>
        <taxon>Eurotiales</taxon>
        <taxon>Aspergillaceae</taxon>
        <taxon>Aspergillus</taxon>
        <taxon>Aspergillus subgen. Circumdati</taxon>
    </lineage>
</organism>
<feature type="transmembrane region" description="Helical" evidence="1">
    <location>
        <begin position="33"/>
        <end position="56"/>
    </location>
</feature>
<accession>A0ABQ6W4W3</accession>
<dbReference type="Proteomes" id="UP000325395">
    <property type="component" value="Unassembled WGS sequence"/>
</dbReference>
<protein>
    <submittedName>
        <fullName evidence="2">Uncharacterized protein</fullName>
    </submittedName>
</protein>
<evidence type="ECO:0000256" key="1">
    <source>
        <dbReference type="SAM" id="Phobius"/>
    </source>
</evidence>